<dbReference type="InterPro" id="IPR000182">
    <property type="entry name" value="GNAT_dom"/>
</dbReference>
<reference evidence="3" key="2">
    <citation type="submission" date="2010-01" db="EMBL/GenBank/DDBJ databases">
        <title>The complete genome of Conexibacter woesei DSM 14684.</title>
        <authorList>
            <consortium name="US DOE Joint Genome Institute (JGI-PGF)"/>
            <person name="Lucas S."/>
            <person name="Copeland A."/>
            <person name="Lapidus A."/>
            <person name="Glavina del Rio T."/>
            <person name="Dalin E."/>
            <person name="Tice H."/>
            <person name="Bruce D."/>
            <person name="Goodwin L."/>
            <person name="Pitluck S."/>
            <person name="Kyrpides N."/>
            <person name="Mavromatis K."/>
            <person name="Ivanova N."/>
            <person name="Mikhailova N."/>
            <person name="Chertkov O."/>
            <person name="Brettin T."/>
            <person name="Detter J.C."/>
            <person name="Han C."/>
            <person name="Larimer F."/>
            <person name="Land M."/>
            <person name="Hauser L."/>
            <person name="Markowitz V."/>
            <person name="Cheng J.-F."/>
            <person name="Hugenholtz P."/>
            <person name="Woyke T."/>
            <person name="Wu D."/>
            <person name="Pukall R."/>
            <person name="Steenblock K."/>
            <person name="Schneider S."/>
            <person name="Klenk H.-P."/>
            <person name="Eisen J.A."/>
        </authorList>
    </citation>
    <scope>NUCLEOTIDE SEQUENCE [LARGE SCALE GENOMIC DNA]</scope>
    <source>
        <strain evidence="3">DSM 14684 / CIP 108061 / JCM 11494 / NBRC 100937 / ID131577</strain>
    </source>
</reference>
<name>D3F6N2_CONWI</name>
<keyword evidence="2" id="KW-0808">Transferase</keyword>
<dbReference type="EMBL" id="CP001854">
    <property type="protein sequence ID" value="ADB50799.1"/>
    <property type="molecule type" value="Genomic_DNA"/>
</dbReference>
<evidence type="ECO:0000313" key="3">
    <source>
        <dbReference type="Proteomes" id="UP000008229"/>
    </source>
</evidence>
<reference evidence="2 3" key="1">
    <citation type="journal article" date="2010" name="Stand. Genomic Sci.">
        <title>Complete genome sequence of Conexibacter woesei type strain (ID131577).</title>
        <authorList>
            <person name="Pukall R."/>
            <person name="Lapidus A."/>
            <person name="Glavina Del Rio T."/>
            <person name="Copeland A."/>
            <person name="Tice H."/>
            <person name="Cheng J.-F."/>
            <person name="Lucas S."/>
            <person name="Chen F."/>
            <person name="Nolan M."/>
            <person name="Bruce D."/>
            <person name="Goodwin L."/>
            <person name="Pitluck S."/>
            <person name="Mavromatis K."/>
            <person name="Ivanova N."/>
            <person name="Ovchinnikova G."/>
            <person name="Pati A."/>
            <person name="Chen A."/>
            <person name="Palaniappan K."/>
            <person name="Land M."/>
            <person name="Hauser L."/>
            <person name="Chang Y.-J."/>
            <person name="Jeffries C.D."/>
            <person name="Chain P."/>
            <person name="Meincke L."/>
            <person name="Sims D."/>
            <person name="Brettin T."/>
            <person name="Detter J.C."/>
            <person name="Rohde M."/>
            <person name="Goeker M."/>
            <person name="Bristow J."/>
            <person name="Eisen J.A."/>
            <person name="Markowitz V."/>
            <person name="Kyrpides N.C."/>
            <person name="Klenk H.-P."/>
            <person name="Hugenholtz P."/>
        </authorList>
    </citation>
    <scope>NUCLEOTIDE SEQUENCE [LARGE SCALE GENOMIC DNA]</scope>
    <source>
        <strain evidence="3">DSM 14684 / CIP 108061 / JCM 11494 / NBRC 100937 / ID131577</strain>
    </source>
</reference>
<dbReference type="eggNOG" id="COG3393">
    <property type="taxonomic scope" value="Bacteria"/>
</dbReference>
<dbReference type="HOGENOM" id="CLU_1213398_0_0_11"/>
<dbReference type="GO" id="GO:0016747">
    <property type="term" value="F:acyltransferase activity, transferring groups other than amino-acyl groups"/>
    <property type="evidence" value="ECO:0007669"/>
    <property type="project" value="InterPro"/>
</dbReference>
<dbReference type="STRING" id="469383.Cwoe_2375"/>
<keyword evidence="3" id="KW-1185">Reference proteome</keyword>
<dbReference type="PROSITE" id="PS51186">
    <property type="entry name" value="GNAT"/>
    <property type="match status" value="1"/>
</dbReference>
<dbReference type="Gene3D" id="3.40.630.30">
    <property type="match status" value="1"/>
</dbReference>
<dbReference type="KEGG" id="cwo:Cwoe_2375"/>
<protein>
    <submittedName>
        <fullName evidence="2">GCN5-related N-acetyltransferase</fullName>
    </submittedName>
</protein>
<accession>D3F6N2</accession>
<dbReference type="SUPFAM" id="SSF55729">
    <property type="entry name" value="Acyl-CoA N-acyltransferases (Nat)"/>
    <property type="match status" value="1"/>
</dbReference>
<feature type="domain" description="N-acetyltransferase" evidence="1">
    <location>
        <begin position="117"/>
        <end position="244"/>
    </location>
</feature>
<evidence type="ECO:0000313" key="2">
    <source>
        <dbReference type="EMBL" id="ADB50799.1"/>
    </source>
</evidence>
<dbReference type="InterPro" id="IPR027365">
    <property type="entry name" value="GNAT_acetyltra_YdfB-like"/>
</dbReference>
<proteinExistence type="predicted"/>
<gene>
    <name evidence="2" type="ordered locus">Cwoe_2375</name>
</gene>
<dbReference type="AlphaFoldDB" id="D3F6N2"/>
<dbReference type="Proteomes" id="UP000008229">
    <property type="component" value="Chromosome"/>
</dbReference>
<dbReference type="InterPro" id="IPR016181">
    <property type="entry name" value="Acyl_CoA_acyltransferase"/>
</dbReference>
<dbReference type="Pfam" id="PF12746">
    <property type="entry name" value="GNAT_acetyltran"/>
    <property type="match status" value="1"/>
</dbReference>
<evidence type="ECO:0000259" key="1">
    <source>
        <dbReference type="PROSITE" id="PS51186"/>
    </source>
</evidence>
<organism evidence="2 3">
    <name type="scientific">Conexibacter woesei (strain DSM 14684 / CCUG 47730 / CIP 108061 / JCM 11494 / NBRC 100937 / ID131577)</name>
    <dbReference type="NCBI Taxonomy" id="469383"/>
    <lineage>
        <taxon>Bacteria</taxon>
        <taxon>Bacillati</taxon>
        <taxon>Actinomycetota</taxon>
        <taxon>Thermoleophilia</taxon>
        <taxon>Solirubrobacterales</taxon>
        <taxon>Conexibacteraceae</taxon>
        <taxon>Conexibacter</taxon>
    </lineage>
</organism>
<sequence>MLGATSLLHDPLTSDSAQLLRLDVEALFRSTPEGRLIESNETPPAAAPRVFVGRTATSVEWRVRRDVPDGVAAEIGRLAADLPHLPNGIGDAAVYAAIEAVAAGVAPIAERSHGPAFVFAQAPLAPHPDVIEIREDSALLAGQFAVLRRELEYVAPLFAVVRDGAVVSACFCARRTDAAAEAGVSTHPDHRGRGHAAAVVNAWRVAIERSGRTPIYSTSYDNASSRAVARRLGLRQYAETFSLA</sequence>